<dbReference type="RefSeq" id="WP_108403515.1">
    <property type="nucleotide sequence ID" value="NZ_CP026948.1"/>
</dbReference>
<sequence length="149" mass="16332">MAGRLPLAEGEVVLADTTSPLSSMIFPLLEFVVVTGVCWGAIGWMDFHAVPAAARNLVVALWAIVGVVRFLLPLVAARRRRFVVTQHRVLARGRRGAIDSIPFGDIHSVRRERGGISVAVYGFERPLYFPEVGRARKVERVLCAQLGQG</sequence>
<name>A0A2S0WCN1_9CORY</name>
<dbReference type="EMBL" id="CP026948">
    <property type="protein sequence ID" value="AWB83525.1"/>
    <property type="molecule type" value="Genomic_DNA"/>
</dbReference>
<protein>
    <submittedName>
        <fullName evidence="1">Uncharacterized protein</fullName>
    </submittedName>
</protein>
<proteinExistence type="predicted"/>
<evidence type="ECO:0000313" key="1">
    <source>
        <dbReference type="EMBL" id="AWB83525.1"/>
    </source>
</evidence>
<dbReference type="Proteomes" id="UP000244754">
    <property type="component" value="Chromosome"/>
</dbReference>
<evidence type="ECO:0000313" key="2">
    <source>
        <dbReference type="Proteomes" id="UP000244754"/>
    </source>
</evidence>
<dbReference type="KEGG" id="clia:C3E79_02645"/>
<organism evidence="1 2">
    <name type="scientific">Corynebacterium liangguodongii</name>
    <dbReference type="NCBI Taxonomy" id="2079535"/>
    <lineage>
        <taxon>Bacteria</taxon>
        <taxon>Bacillati</taxon>
        <taxon>Actinomycetota</taxon>
        <taxon>Actinomycetes</taxon>
        <taxon>Mycobacteriales</taxon>
        <taxon>Corynebacteriaceae</taxon>
        <taxon>Corynebacterium</taxon>
    </lineage>
</organism>
<dbReference type="OrthoDB" id="4413216at2"/>
<reference evidence="2" key="1">
    <citation type="submission" date="2018-01" db="EMBL/GenBank/DDBJ databases">
        <authorList>
            <person name="Li J."/>
        </authorList>
    </citation>
    <scope>NUCLEOTIDE SEQUENCE [LARGE SCALE GENOMIC DNA]</scope>
    <source>
        <strain evidence="2">2184</strain>
    </source>
</reference>
<dbReference type="AlphaFoldDB" id="A0A2S0WCN1"/>
<accession>A0A2S0WCN1</accession>
<gene>
    <name evidence="1" type="ORF">C3E79_02645</name>
</gene>
<keyword evidence="2" id="KW-1185">Reference proteome</keyword>